<evidence type="ECO:0000256" key="12">
    <source>
        <dbReference type="RuleBase" id="RU003519"/>
    </source>
</evidence>
<dbReference type="FunCoup" id="A0A6P8YDV2">
    <property type="interactions" value="142"/>
</dbReference>
<comment type="subcellular location">
    <subcellularLocation>
        <location evidence="1 12">Cell membrane</location>
        <topology evidence="1 12">Lipid-anchor</topology>
        <topology evidence="1 12">GPI-anchor</topology>
    </subcellularLocation>
</comment>
<accession>A0A6P8YDV2</accession>
<dbReference type="OrthoDB" id="6380619at2759"/>
<dbReference type="GO" id="GO:0009986">
    <property type="term" value="C:cell surface"/>
    <property type="evidence" value="ECO:0007669"/>
    <property type="project" value="TreeGrafter"/>
</dbReference>
<keyword evidence="15" id="KW-1185">Reference proteome</keyword>
<organism evidence="16">
    <name type="scientific">Thrips palmi</name>
    <name type="common">Melon thrips</name>
    <dbReference type="NCBI Taxonomy" id="161013"/>
    <lineage>
        <taxon>Eukaryota</taxon>
        <taxon>Metazoa</taxon>
        <taxon>Ecdysozoa</taxon>
        <taxon>Arthropoda</taxon>
        <taxon>Hexapoda</taxon>
        <taxon>Insecta</taxon>
        <taxon>Pterygota</taxon>
        <taxon>Neoptera</taxon>
        <taxon>Paraneoptera</taxon>
        <taxon>Thysanoptera</taxon>
        <taxon>Terebrantia</taxon>
        <taxon>Thripoidea</taxon>
        <taxon>Thripidae</taxon>
        <taxon>Thrips</taxon>
    </lineage>
</organism>
<sequence length="685" mass="72285">MKCAVLLVVALAALGGHAVPADVPDKHGVAVDAAACADVHGYFAARNLSTAVPESPVDGAALQVCGASRSCCTVAMEDALRSQVHRDFAALVHHNSKATQDVLATASASLRDHLVRLARWSEGKTLTLFAQVYKRMALLANEPIHSLYADIVRYLDTPAPQQAAQGAAEAAWLSSPPQGLSMTDSVNRFFAKLFPLTFHTAAQPMKRGGAPQRQLEATYEQCLSSRMAEVQPFGEAPRALAHSLSRALEAARVLLGVLSIGADVLNATDSMLIDDPASGSACPAVLLRLWACPRCAGLGEAVRPCQGYCLNVLRGCVTERTSDLDEPWASFVEAAAKLAGSAAAAPPFPGRPRDTARAAPYQLNAEEAIRQMENKISEAIMFAMEHGPAVERKMKSACGPPKWVEVAADAVPSTTPWPWWGRNPYPLADDVLGVGGEGPLGSPASPASAVHFAKTLRELQESLLRSRSFYADLADVLCADEGFASKNSQPCWNGQRVGEYTKTVVAASVSAQRYNPELPWGSHGATEAIPHLGDQLRHLRQLVLSQLAELATVPESDSFVRDEEGYEAEAEGSAAGGASGAVGRGHYAPGTWSDDEDHDSWNVPSEGSGMEGSGDEGPSVDANNVDSNSNWTTDGGHAGSKQSSSPGRGAEAGKDKASGAGHLQLSACTVVLWMFSTRVLRLAAL</sequence>
<dbReference type="KEGG" id="tpal:117639972"/>
<keyword evidence="10 12" id="KW-0449">Lipoprotein</keyword>
<feature type="signal peptide" evidence="14">
    <location>
        <begin position="1"/>
        <end position="18"/>
    </location>
</feature>
<comment type="function">
    <text evidence="12">Cell surface proteoglycan.</text>
</comment>
<dbReference type="CTD" id="39013"/>
<dbReference type="InterPro" id="IPR001863">
    <property type="entry name" value="Glypican"/>
</dbReference>
<dbReference type="RefSeq" id="XP_034231982.1">
    <property type="nucleotide sequence ID" value="XM_034376091.1"/>
</dbReference>
<dbReference type="AlphaFoldDB" id="A0A6P8YDV2"/>
<evidence type="ECO:0000256" key="4">
    <source>
        <dbReference type="ARBA" id="ARBA00022622"/>
    </source>
</evidence>
<reference evidence="16" key="1">
    <citation type="submission" date="2025-08" db="UniProtKB">
        <authorList>
            <consortium name="RefSeq"/>
        </authorList>
    </citation>
    <scope>IDENTIFICATION</scope>
    <source>
        <tissue evidence="16">Total insect</tissue>
    </source>
</reference>
<evidence type="ECO:0000256" key="13">
    <source>
        <dbReference type="SAM" id="MobiDB-lite"/>
    </source>
</evidence>
<dbReference type="Pfam" id="PF01153">
    <property type="entry name" value="Glypican"/>
    <property type="match status" value="1"/>
</dbReference>
<evidence type="ECO:0000256" key="9">
    <source>
        <dbReference type="ARBA" id="ARBA00023207"/>
    </source>
</evidence>
<evidence type="ECO:0000256" key="3">
    <source>
        <dbReference type="ARBA" id="ARBA00022475"/>
    </source>
</evidence>
<evidence type="ECO:0000256" key="10">
    <source>
        <dbReference type="ARBA" id="ARBA00023288"/>
    </source>
</evidence>
<feature type="compositionally biased region" description="Gly residues" evidence="13">
    <location>
        <begin position="574"/>
        <end position="583"/>
    </location>
</feature>
<evidence type="ECO:0000256" key="14">
    <source>
        <dbReference type="SAM" id="SignalP"/>
    </source>
</evidence>
<evidence type="ECO:0000313" key="16">
    <source>
        <dbReference type="RefSeq" id="XP_034231982.1"/>
    </source>
</evidence>
<keyword evidence="9 12" id="KW-0357">Heparan sulfate</keyword>
<dbReference type="GO" id="GO:0090263">
    <property type="term" value="P:positive regulation of canonical Wnt signaling pathway"/>
    <property type="evidence" value="ECO:0007669"/>
    <property type="project" value="TreeGrafter"/>
</dbReference>
<keyword evidence="6 12" id="KW-0654">Proteoglycan</keyword>
<keyword evidence="4 12" id="KW-0336">GPI-anchor</keyword>
<dbReference type="Proteomes" id="UP000515158">
    <property type="component" value="Unplaced"/>
</dbReference>
<feature type="region of interest" description="Disordered" evidence="13">
    <location>
        <begin position="555"/>
        <end position="656"/>
    </location>
</feature>
<name>A0A6P8YDV2_THRPL</name>
<dbReference type="InParanoid" id="A0A6P8YDV2"/>
<keyword evidence="7 12" id="KW-0472">Membrane</keyword>
<comment type="similarity">
    <text evidence="2 11">Belongs to the glypican family.</text>
</comment>
<evidence type="ECO:0000256" key="7">
    <source>
        <dbReference type="ARBA" id="ARBA00023136"/>
    </source>
</evidence>
<dbReference type="GeneID" id="117639972"/>
<evidence type="ECO:0000256" key="1">
    <source>
        <dbReference type="ARBA" id="ARBA00004609"/>
    </source>
</evidence>
<evidence type="ECO:0000256" key="2">
    <source>
        <dbReference type="ARBA" id="ARBA00010260"/>
    </source>
</evidence>
<proteinExistence type="inferred from homology"/>
<dbReference type="GO" id="GO:0098552">
    <property type="term" value="C:side of membrane"/>
    <property type="evidence" value="ECO:0007669"/>
    <property type="project" value="UniProtKB-KW"/>
</dbReference>
<evidence type="ECO:0000313" key="15">
    <source>
        <dbReference type="Proteomes" id="UP000515158"/>
    </source>
</evidence>
<evidence type="ECO:0000256" key="11">
    <source>
        <dbReference type="RuleBase" id="RU003518"/>
    </source>
</evidence>
<dbReference type="GO" id="GO:0005576">
    <property type="term" value="C:extracellular region"/>
    <property type="evidence" value="ECO:0007669"/>
    <property type="project" value="TreeGrafter"/>
</dbReference>
<feature type="chain" id="PRO_5028264910" evidence="14">
    <location>
        <begin position="19"/>
        <end position="685"/>
    </location>
</feature>
<dbReference type="GO" id="GO:0016477">
    <property type="term" value="P:cell migration"/>
    <property type="evidence" value="ECO:0007669"/>
    <property type="project" value="TreeGrafter"/>
</dbReference>
<keyword evidence="5 14" id="KW-0732">Signal</keyword>
<evidence type="ECO:0000256" key="8">
    <source>
        <dbReference type="ARBA" id="ARBA00023180"/>
    </source>
</evidence>
<keyword evidence="8" id="KW-0325">Glycoprotein</keyword>
<evidence type="ECO:0000256" key="6">
    <source>
        <dbReference type="ARBA" id="ARBA00022974"/>
    </source>
</evidence>
<keyword evidence="3" id="KW-1003">Cell membrane</keyword>
<gene>
    <name evidence="16" type="primary">LOC117639972</name>
</gene>
<dbReference type="GO" id="GO:0005886">
    <property type="term" value="C:plasma membrane"/>
    <property type="evidence" value="ECO:0007669"/>
    <property type="project" value="UniProtKB-SubCell"/>
</dbReference>
<dbReference type="PANTHER" id="PTHR10822:SF29">
    <property type="entry name" value="DIVISION ABNORMALLY DELAYED PROTEIN"/>
    <property type="match status" value="1"/>
</dbReference>
<evidence type="ECO:0000256" key="5">
    <source>
        <dbReference type="ARBA" id="ARBA00022729"/>
    </source>
</evidence>
<protein>
    <submittedName>
        <fullName evidence="16">Division abnormally delayed protein</fullName>
    </submittedName>
</protein>
<dbReference type="PANTHER" id="PTHR10822">
    <property type="entry name" value="GLYPICAN"/>
    <property type="match status" value="1"/>
</dbReference>
<dbReference type="GO" id="GO:1905475">
    <property type="term" value="P:regulation of protein localization to membrane"/>
    <property type="evidence" value="ECO:0007669"/>
    <property type="project" value="TreeGrafter"/>
</dbReference>
<feature type="compositionally biased region" description="Low complexity" evidence="13">
    <location>
        <begin position="616"/>
        <end position="630"/>
    </location>
</feature>